<dbReference type="PANTHER" id="PTHR24567:SF74">
    <property type="entry name" value="HTH-TYPE TRANSCRIPTIONAL REGULATOR ARCR"/>
    <property type="match status" value="1"/>
</dbReference>
<dbReference type="InterPro" id="IPR000595">
    <property type="entry name" value="cNMP-bd_dom"/>
</dbReference>
<dbReference type="AlphaFoldDB" id="A0A7X5F555"/>
<dbReference type="GO" id="GO:0005829">
    <property type="term" value="C:cytosol"/>
    <property type="evidence" value="ECO:0007669"/>
    <property type="project" value="TreeGrafter"/>
</dbReference>
<dbReference type="InterPro" id="IPR050397">
    <property type="entry name" value="Env_Response_Regulators"/>
</dbReference>
<accession>A0A7X5F555</accession>
<dbReference type="PANTHER" id="PTHR24567">
    <property type="entry name" value="CRP FAMILY TRANSCRIPTIONAL REGULATORY PROTEIN"/>
    <property type="match status" value="1"/>
</dbReference>
<name>A0A7X5F555_9HYPH</name>
<dbReference type="InterPro" id="IPR014710">
    <property type="entry name" value="RmlC-like_jellyroll"/>
</dbReference>
<protein>
    <submittedName>
        <fullName evidence="1">Cyclic nucleotide-binding domain-containing protein</fullName>
    </submittedName>
</protein>
<gene>
    <name evidence="1" type="ORF">GWI72_16875</name>
</gene>
<dbReference type="InterPro" id="IPR018490">
    <property type="entry name" value="cNMP-bd_dom_sf"/>
</dbReference>
<dbReference type="Pfam" id="PF00027">
    <property type="entry name" value="cNMP_binding"/>
    <property type="match status" value="1"/>
</dbReference>
<dbReference type="EMBL" id="JAABLQ010000002">
    <property type="protein sequence ID" value="NBN79953.1"/>
    <property type="molecule type" value="Genomic_DNA"/>
</dbReference>
<dbReference type="Gene3D" id="2.60.120.10">
    <property type="entry name" value="Jelly Rolls"/>
    <property type="match status" value="1"/>
</dbReference>
<keyword evidence="2" id="KW-1185">Reference proteome</keyword>
<comment type="caution">
    <text evidence="1">The sequence shown here is derived from an EMBL/GenBank/DDBJ whole genome shotgun (WGS) entry which is preliminary data.</text>
</comment>
<evidence type="ECO:0000313" key="1">
    <source>
        <dbReference type="EMBL" id="NBN79953.1"/>
    </source>
</evidence>
<organism evidence="1 2">
    <name type="scientific">Pannonibacter tanglangensis</name>
    <dbReference type="NCBI Taxonomy" id="2750084"/>
    <lineage>
        <taxon>Bacteria</taxon>
        <taxon>Pseudomonadati</taxon>
        <taxon>Pseudomonadota</taxon>
        <taxon>Alphaproteobacteria</taxon>
        <taxon>Hyphomicrobiales</taxon>
        <taxon>Stappiaceae</taxon>
        <taxon>Pannonibacter</taxon>
    </lineage>
</organism>
<dbReference type="SUPFAM" id="SSF51206">
    <property type="entry name" value="cAMP-binding domain-like"/>
    <property type="match status" value="1"/>
</dbReference>
<dbReference type="GO" id="GO:0003700">
    <property type="term" value="F:DNA-binding transcription factor activity"/>
    <property type="evidence" value="ECO:0007669"/>
    <property type="project" value="TreeGrafter"/>
</dbReference>
<evidence type="ECO:0000313" key="2">
    <source>
        <dbReference type="Proteomes" id="UP000586722"/>
    </source>
</evidence>
<dbReference type="PROSITE" id="PS50042">
    <property type="entry name" value="CNMP_BINDING_3"/>
    <property type="match status" value="1"/>
</dbReference>
<sequence length="174" mass="18934">MRKVLYILGQLDDADIVWMGQSGHRRSLKPGEVLIEEGRATAHLFIVLDGQVDVRVAGVGVVASLSSGEILGEMSFVDKAPPSATVEAARDTRVLALEKALVEKRLAENPAFAARFYKALAIFLADRLRTTTQRGKGGSGPAEDELDDMVLDGVSMAGLRFQQLLEMLDRPEVR</sequence>
<dbReference type="Proteomes" id="UP000586722">
    <property type="component" value="Unassembled WGS sequence"/>
</dbReference>
<dbReference type="RefSeq" id="WP_161677077.1">
    <property type="nucleotide sequence ID" value="NZ_JAABLP010000004.1"/>
</dbReference>
<dbReference type="CDD" id="cd00038">
    <property type="entry name" value="CAP_ED"/>
    <property type="match status" value="1"/>
</dbReference>
<reference evidence="2" key="1">
    <citation type="submission" date="2020-01" db="EMBL/GenBank/DDBJ databases">
        <authorList>
            <person name="Fang Y."/>
            <person name="Sun R."/>
            <person name="Nie L."/>
            <person name="He J."/>
            <person name="Hao L."/>
            <person name="Wang L."/>
            <person name="Su S."/>
            <person name="Lv E."/>
            <person name="Zhang Z."/>
            <person name="Xie R."/>
            <person name="Liu H."/>
        </authorList>
    </citation>
    <scope>NUCLEOTIDE SEQUENCE [LARGE SCALE GENOMIC DNA]</scope>
    <source>
        <strain evidence="2">XCT-53</strain>
    </source>
</reference>
<dbReference type="SMART" id="SM00100">
    <property type="entry name" value="cNMP"/>
    <property type="match status" value="1"/>
</dbReference>
<proteinExistence type="predicted"/>